<evidence type="ECO:0000256" key="6">
    <source>
        <dbReference type="ARBA" id="ARBA00049988"/>
    </source>
</evidence>
<dbReference type="PANTHER" id="PTHR35401">
    <property type="entry name" value="COPG FAMILY HELIX-TURN-HELIX PROTEIN-RELATED-RELATED"/>
    <property type="match status" value="1"/>
</dbReference>
<evidence type="ECO:0000313" key="7">
    <source>
        <dbReference type="EMBL" id="POD67196.1"/>
    </source>
</evidence>
<keyword evidence="1" id="KW-0678">Repressor</keyword>
<dbReference type="Proteomes" id="UP000236998">
    <property type="component" value="Unassembled WGS sequence"/>
</dbReference>
<keyword evidence="3" id="KW-0805">Transcription regulation</keyword>
<name>A0ABD6VAU7_9PSED</name>
<dbReference type="SUPFAM" id="SSF47598">
    <property type="entry name" value="Ribbon-helix-helix"/>
    <property type="match status" value="1"/>
</dbReference>
<evidence type="ECO:0000256" key="4">
    <source>
        <dbReference type="ARBA" id="ARBA00023125"/>
    </source>
</evidence>
<sequence length="96" mass="10875">MVERASEVGVKPVSINMRADSKRRDLIDAAAEILSIDRTSFILDAACRRAEEVIVDRKLFLLSDEAFDRFEKALDANPIRSNECVKNLLARPKPWS</sequence>
<accession>A0ABD6VAU7</accession>
<gene>
    <name evidence="7" type="ORF">BKM07_17930</name>
</gene>
<keyword evidence="4" id="KW-0238">DNA-binding</keyword>
<dbReference type="InterPro" id="IPR010985">
    <property type="entry name" value="Ribbon_hlx_hlx"/>
</dbReference>
<dbReference type="EMBL" id="MLET01000013">
    <property type="protein sequence ID" value="POD67196.1"/>
    <property type="molecule type" value="Genomic_DNA"/>
</dbReference>
<dbReference type="InterPro" id="IPR014795">
    <property type="entry name" value="TacA_1-like"/>
</dbReference>
<evidence type="ECO:0008006" key="9">
    <source>
        <dbReference type="Google" id="ProtNLM"/>
    </source>
</evidence>
<dbReference type="PANTHER" id="PTHR35401:SF1">
    <property type="entry name" value="CYTOPLASMIC PROTEIN"/>
    <property type="match status" value="1"/>
</dbReference>
<evidence type="ECO:0000256" key="1">
    <source>
        <dbReference type="ARBA" id="ARBA00022491"/>
    </source>
</evidence>
<dbReference type="Gene3D" id="1.20.5.780">
    <property type="entry name" value="Single helix bin"/>
    <property type="match status" value="1"/>
</dbReference>
<reference evidence="7 8" key="1">
    <citation type="submission" date="2016-10" db="EMBL/GenBank/DDBJ databases">
        <title>Comparative genomics of Pseudomonas syringae.</title>
        <authorList>
            <person name="Hulin M.T."/>
        </authorList>
    </citation>
    <scope>NUCLEOTIDE SEQUENCE [LARGE SCALE GENOMIC DNA]</scope>
    <source>
        <strain evidence="7 8">9643</strain>
    </source>
</reference>
<evidence type="ECO:0000256" key="3">
    <source>
        <dbReference type="ARBA" id="ARBA00023015"/>
    </source>
</evidence>
<evidence type="ECO:0000256" key="2">
    <source>
        <dbReference type="ARBA" id="ARBA00022649"/>
    </source>
</evidence>
<evidence type="ECO:0000313" key="8">
    <source>
        <dbReference type="Proteomes" id="UP000236998"/>
    </source>
</evidence>
<organism evidence="7 8">
    <name type="scientific">Pseudomonas syringae group genomosp. 3</name>
    <dbReference type="NCBI Taxonomy" id="251701"/>
    <lineage>
        <taxon>Bacteria</taxon>
        <taxon>Pseudomonadati</taxon>
        <taxon>Pseudomonadota</taxon>
        <taxon>Gammaproteobacteria</taxon>
        <taxon>Pseudomonadales</taxon>
        <taxon>Pseudomonadaceae</taxon>
        <taxon>Pseudomonas</taxon>
    </lineage>
</organism>
<evidence type="ECO:0000256" key="5">
    <source>
        <dbReference type="ARBA" id="ARBA00023163"/>
    </source>
</evidence>
<dbReference type="Pfam" id="PF08681">
    <property type="entry name" value="TacA1"/>
    <property type="match status" value="1"/>
</dbReference>
<comment type="caution">
    <text evidence="7">The sequence shown here is derived from an EMBL/GenBank/DDBJ whole genome shotgun (WGS) entry which is preliminary data.</text>
</comment>
<dbReference type="GO" id="GO:0003677">
    <property type="term" value="F:DNA binding"/>
    <property type="evidence" value="ECO:0007669"/>
    <property type="project" value="UniProtKB-KW"/>
</dbReference>
<dbReference type="RefSeq" id="WP_080433930.1">
    <property type="nucleotide sequence ID" value="NZ_MLET01000013.1"/>
</dbReference>
<proteinExistence type="inferred from homology"/>
<dbReference type="AlphaFoldDB" id="A0ABD6VAU7"/>
<protein>
    <recommendedName>
        <fullName evidence="9">DUF1778 domain-containing protein</fullName>
    </recommendedName>
</protein>
<comment type="similarity">
    <text evidence="6">Belongs to the TacA antitoxin family.</text>
</comment>
<keyword evidence="5" id="KW-0804">Transcription</keyword>
<keyword evidence="2" id="KW-1277">Toxin-antitoxin system</keyword>